<dbReference type="SUPFAM" id="SSF55874">
    <property type="entry name" value="ATPase domain of HSP90 chaperone/DNA topoisomerase II/histidine kinase"/>
    <property type="match status" value="1"/>
</dbReference>
<keyword evidence="18" id="KW-1185">Reference proteome</keyword>
<dbReference type="GO" id="GO:0005524">
    <property type="term" value="F:ATP binding"/>
    <property type="evidence" value="ECO:0007669"/>
    <property type="project" value="UniProtKB-KW"/>
</dbReference>
<dbReference type="EC" id="2.7.13.3" evidence="3"/>
<dbReference type="PROSITE" id="PS50885">
    <property type="entry name" value="HAMP"/>
    <property type="match status" value="1"/>
</dbReference>
<dbReference type="InterPro" id="IPR003661">
    <property type="entry name" value="HisK_dim/P_dom"/>
</dbReference>
<evidence type="ECO:0000256" key="7">
    <source>
        <dbReference type="ARBA" id="ARBA00022692"/>
    </source>
</evidence>
<sequence length="457" mass="52223">MNSIKKKILLNSCIIIFMTVFVLEAFFIFYVRNYYYNSVEYYLLNKANLSSDFYNKYMAYAPFENKIRHIYKNLILKDEKTKIQVIDNNKRVLVDSYGFYTKEKIDTLDVKEALKGNLYVFKGTQGEQGESIMAISIPLKFNEKTEGILRYSVSTEKIKKSLISIEIIVFIAGLAVLTFVLIFSLVLGKSIVDPITELKNAATELASGNYKARPKKLSNDEIGELAKTFSYMAEEIEKSEQIKNEFISSISHELRTPLTSIKGWSETLSYGGDEEEVKIGLKIIQDETDRLIKLVEELLDFSKIQGGNIHINIENVNIKSLLENIVNQFKLRANEKNINLSLKIINDIKEIKGDSDRLKQVFINLIENSLKFTKTNGYIHVKVFQSENHVFIEVEDNGEGIEKQNIKKVMKKFYQEDPNKSGSGLGLSISYEIIKLHGGDMNIESEKGKGTKVKIKL</sequence>
<dbReference type="InterPro" id="IPR003594">
    <property type="entry name" value="HATPase_dom"/>
</dbReference>
<comment type="subcellular location">
    <subcellularLocation>
        <location evidence="2">Cell membrane</location>
        <topology evidence="2">Multi-pass membrane protein</topology>
    </subcellularLocation>
</comment>
<gene>
    <name evidence="17" type="ORF">SAMN02744037_00845</name>
</gene>
<evidence type="ECO:0000256" key="12">
    <source>
        <dbReference type="ARBA" id="ARBA00023012"/>
    </source>
</evidence>
<evidence type="ECO:0000256" key="3">
    <source>
        <dbReference type="ARBA" id="ARBA00012438"/>
    </source>
</evidence>
<dbReference type="OrthoDB" id="2359336at2"/>
<dbReference type="SMART" id="SM00304">
    <property type="entry name" value="HAMP"/>
    <property type="match status" value="1"/>
</dbReference>
<feature type="domain" description="Histidine kinase" evidence="15">
    <location>
        <begin position="249"/>
        <end position="457"/>
    </location>
</feature>
<dbReference type="SUPFAM" id="SSF47384">
    <property type="entry name" value="Homodimeric domain of signal transducing histidine kinase"/>
    <property type="match status" value="1"/>
</dbReference>
<evidence type="ECO:0000256" key="6">
    <source>
        <dbReference type="ARBA" id="ARBA00022679"/>
    </source>
</evidence>
<dbReference type="PANTHER" id="PTHR45528">
    <property type="entry name" value="SENSOR HISTIDINE KINASE CPXA"/>
    <property type="match status" value="1"/>
</dbReference>
<dbReference type="PROSITE" id="PS50109">
    <property type="entry name" value="HIS_KIN"/>
    <property type="match status" value="1"/>
</dbReference>
<evidence type="ECO:0000256" key="14">
    <source>
        <dbReference type="SAM" id="Phobius"/>
    </source>
</evidence>
<dbReference type="InterPro" id="IPR036097">
    <property type="entry name" value="HisK_dim/P_sf"/>
</dbReference>
<keyword evidence="5" id="KW-0597">Phosphoprotein</keyword>
<keyword evidence="11 14" id="KW-1133">Transmembrane helix</keyword>
<dbReference type="SUPFAM" id="SSF158472">
    <property type="entry name" value="HAMP domain-like"/>
    <property type="match status" value="1"/>
</dbReference>
<protein>
    <recommendedName>
        <fullName evidence="3">histidine kinase</fullName>
        <ecNumber evidence="3">2.7.13.3</ecNumber>
    </recommendedName>
</protein>
<proteinExistence type="predicted"/>
<evidence type="ECO:0000256" key="11">
    <source>
        <dbReference type="ARBA" id="ARBA00022989"/>
    </source>
</evidence>
<keyword evidence="12" id="KW-0902">Two-component regulatory system</keyword>
<dbReference type="STRING" id="1123349.SAMN02744037_00845"/>
<evidence type="ECO:0000313" key="18">
    <source>
        <dbReference type="Proteomes" id="UP000242497"/>
    </source>
</evidence>
<dbReference type="Proteomes" id="UP000242497">
    <property type="component" value="Unassembled WGS sequence"/>
</dbReference>
<dbReference type="CDD" id="cd00082">
    <property type="entry name" value="HisKA"/>
    <property type="match status" value="1"/>
</dbReference>
<keyword evidence="10" id="KW-0067">ATP-binding</keyword>
<evidence type="ECO:0000259" key="16">
    <source>
        <dbReference type="PROSITE" id="PS50885"/>
    </source>
</evidence>
<dbReference type="FunFam" id="3.30.565.10:FF:000006">
    <property type="entry name" value="Sensor histidine kinase WalK"/>
    <property type="match status" value="1"/>
</dbReference>
<reference evidence="18" key="1">
    <citation type="submission" date="2016-11" db="EMBL/GenBank/DDBJ databases">
        <authorList>
            <person name="Varghese N."/>
            <person name="Submissions S."/>
        </authorList>
    </citation>
    <scope>NUCLEOTIDE SEQUENCE [LARGE SCALE GENOMIC DNA]</scope>
    <source>
        <strain evidence="18">DSM 15518</strain>
    </source>
</reference>
<dbReference type="CDD" id="cd00075">
    <property type="entry name" value="HATPase"/>
    <property type="match status" value="1"/>
</dbReference>
<keyword evidence="6" id="KW-0808">Transferase</keyword>
<feature type="transmembrane region" description="Helical" evidence="14">
    <location>
        <begin position="162"/>
        <end position="187"/>
    </location>
</feature>
<dbReference type="Gene3D" id="3.30.565.10">
    <property type="entry name" value="Histidine kinase-like ATPase, C-terminal domain"/>
    <property type="match status" value="1"/>
</dbReference>
<dbReference type="Gene3D" id="1.10.8.500">
    <property type="entry name" value="HAMP domain in histidine kinase"/>
    <property type="match status" value="1"/>
</dbReference>
<dbReference type="InterPro" id="IPR050398">
    <property type="entry name" value="HssS/ArlS-like"/>
</dbReference>
<accession>A0A1M6M6H3</accession>
<keyword evidence="9 17" id="KW-0418">Kinase</keyword>
<evidence type="ECO:0000256" key="2">
    <source>
        <dbReference type="ARBA" id="ARBA00004651"/>
    </source>
</evidence>
<evidence type="ECO:0000256" key="9">
    <source>
        <dbReference type="ARBA" id="ARBA00022777"/>
    </source>
</evidence>
<evidence type="ECO:0000256" key="1">
    <source>
        <dbReference type="ARBA" id="ARBA00000085"/>
    </source>
</evidence>
<dbReference type="GO" id="GO:0005886">
    <property type="term" value="C:plasma membrane"/>
    <property type="evidence" value="ECO:0007669"/>
    <property type="project" value="UniProtKB-SubCell"/>
</dbReference>
<evidence type="ECO:0000256" key="8">
    <source>
        <dbReference type="ARBA" id="ARBA00022741"/>
    </source>
</evidence>
<evidence type="ECO:0000313" key="17">
    <source>
        <dbReference type="EMBL" id="SHJ78873.1"/>
    </source>
</evidence>
<feature type="transmembrane region" description="Helical" evidence="14">
    <location>
        <begin position="9"/>
        <end position="31"/>
    </location>
</feature>
<feature type="domain" description="HAMP" evidence="16">
    <location>
        <begin position="189"/>
        <end position="241"/>
    </location>
</feature>
<dbReference type="AlphaFoldDB" id="A0A1M6M6H3"/>
<name>A0A1M6M6H3_9FIRM</name>
<dbReference type="RefSeq" id="WP_084605485.1">
    <property type="nucleotide sequence ID" value="NZ_FRAE01000013.1"/>
</dbReference>
<evidence type="ECO:0000256" key="5">
    <source>
        <dbReference type="ARBA" id="ARBA00022553"/>
    </source>
</evidence>
<keyword evidence="7 14" id="KW-0812">Transmembrane</keyword>
<dbReference type="SMART" id="SM00388">
    <property type="entry name" value="HisKA"/>
    <property type="match status" value="1"/>
</dbReference>
<evidence type="ECO:0000256" key="4">
    <source>
        <dbReference type="ARBA" id="ARBA00022475"/>
    </source>
</evidence>
<dbReference type="PRINTS" id="PR00344">
    <property type="entry name" value="BCTRLSENSOR"/>
</dbReference>
<dbReference type="Gene3D" id="3.30.450.20">
    <property type="entry name" value="PAS domain"/>
    <property type="match status" value="1"/>
</dbReference>
<dbReference type="FunFam" id="1.10.287.130:FF:000001">
    <property type="entry name" value="Two-component sensor histidine kinase"/>
    <property type="match status" value="1"/>
</dbReference>
<dbReference type="EMBL" id="FRAE01000013">
    <property type="protein sequence ID" value="SHJ78873.1"/>
    <property type="molecule type" value="Genomic_DNA"/>
</dbReference>
<dbReference type="Pfam" id="PF00512">
    <property type="entry name" value="HisKA"/>
    <property type="match status" value="1"/>
</dbReference>
<dbReference type="InterPro" id="IPR036890">
    <property type="entry name" value="HATPase_C_sf"/>
</dbReference>
<dbReference type="InterPro" id="IPR005467">
    <property type="entry name" value="His_kinase_dom"/>
</dbReference>
<dbReference type="Gene3D" id="1.10.287.130">
    <property type="match status" value="1"/>
</dbReference>
<comment type="catalytic activity">
    <reaction evidence="1">
        <text>ATP + protein L-histidine = ADP + protein N-phospho-L-histidine.</text>
        <dbReference type="EC" id="2.7.13.3"/>
    </reaction>
</comment>
<dbReference type="GO" id="GO:0000155">
    <property type="term" value="F:phosphorelay sensor kinase activity"/>
    <property type="evidence" value="ECO:0007669"/>
    <property type="project" value="InterPro"/>
</dbReference>
<dbReference type="Pfam" id="PF00672">
    <property type="entry name" value="HAMP"/>
    <property type="match status" value="1"/>
</dbReference>
<dbReference type="PANTHER" id="PTHR45528:SF1">
    <property type="entry name" value="SENSOR HISTIDINE KINASE CPXA"/>
    <property type="match status" value="1"/>
</dbReference>
<keyword evidence="13 14" id="KW-0472">Membrane</keyword>
<evidence type="ECO:0000256" key="10">
    <source>
        <dbReference type="ARBA" id="ARBA00022840"/>
    </source>
</evidence>
<keyword evidence="8" id="KW-0547">Nucleotide-binding</keyword>
<dbReference type="InterPro" id="IPR004358">
    <property type="entry name" value="Sig_transdc_His_kin-like_C"/>
</dbReference>
<evidence type="ECO:0000259" key="15">
    <source>
        <dbReference type="PROSITE" id="PS50109"/>
    </source>
</evidence>
<evidence type="ECO:0000256" key="13">
    <source>
        <dbReference type="ARBA" id="ARBA00023136"/>
    </source>
</evidence>
<dbReference type="SMART" id="SM00387">
    <property type="entry name" value="HATPase_c"/>
    <property type="match status" value="1"/>
</dbReference>
<organism evidence="17 18">
    <name type="scientific">Tepidibacter formicigenes DSM 15518</name>
    <dbReference type="NCBI Taxonomy" id="1123349"/>
    <lineage>
        <taxon>Bacteria</taxon>
        <taxon>Bacillati</taxon>
        <taxon>Bacillota</taxon>
        <taxon>Clostridia</taxon>
        <taxon>Peptostreptococcales</taxon>
        <taxon>Peptostreptococcaceae</taxon>
        <taxon>Tepidibacter</taxon>
    </lineage>
</organism>
<dbReference type="InterPro" id="IPR003660">
    <property type="entry name" value="HAMP_dom"/>
</dbReference>
<dbReference type="Pfam" id="PF02518">
    <property type="entry name" value="HATPase_c"/>
    <property type="match status" value="1"/>
</dbReference>
<dbReference type="CDD" id="cd06225">
    <property type="entry name" value="HAMP"/>
    <property type="match status" value="1"/>
</dbReference>
<keyword evidence="4" id="KW-1003">Cell membrane</keyword>